<dbReference type="Proteomes" id="UP000011087">
    <property type="component" value="Unassembled WGS sequence"/>
</dbReference>
<dbReference type="GO" id="GO:0006465">
    <property type="term" value="P:signal peptide processing"/>
    <property type="evidence" value="ECO:0007669"/>
    <property type="project" value="TreeGrafter"/>
</dbReference>
<dbReference type="SMART" id="SM00730">
    <property type="entry name" value="PSN"/>
    <property type="match status" value="1"/>
</dbReference>
<dbReference type="GO" id="GO:0042500">
    <property type="term" value="F:aspartic endopeptidase activity, intramembrane cleaving"/>
    <property type="evidence" value="ECO:0007669"/>
    <property type="project" value="InterPro"/>
</dbReference>
<evidence type="ECO:0000256" key="7">
    <source>
        <dbReference type="SAM" id="Phobius"/>
    </source>
</evidence>
<dbReference type="PANTHER" id="PTHR12174">
    <property type="entry name" value="SIGNAL PEPTIDE PEPTIDASE"/>
    <property type="match status" value="1"/>
</dbReference>
<evidence type="ECO:0000256" key="6">
    <source>
        <dbReference type="ARBA" id="ARBA00023136"/>
    </source>
</evidence>
<evidence type="ECO:0000256" key="5">
    <source>
        <dbReference type="ARBA" id="ARBA00022989"/>
    </source>
</evidence>
<dbReference type="GO" id="GO:0098553">
    <property type="term" value="C:lumenal side of endoplasmic reticulum membrane"/>
    <property type="evidence" value="ECO:0007669"/>
    <property type="project" value="TreeGrafter"/>
</dbReference>
<evidence type="ECO:0000256" key="2">
    <source>
        <dbReference type="ARBA" id="ARBA00006859"/>
    </source>
</evidence>
<dbReference type="Pfam" id="PF04258">
    <property type="entry name" value="Peptidase_A22B"/>
    <property type="match status" value="1"/>
</dbReference>
<evidence type="ECO:0000256" key="1">
    <source>
        <dbReference type="ARBA" id="ARBA00004127"/>
    </source>
</evidence>
<dbReference type="GO" id="GO:0033619">
    <property type="term" value="P:membrane protein proteolysis"/>
    <property type="evidence" value="ECO:0007669"/>
    <property type="project" value="TreeGrafter"/>
</dbReference>
<dbReference type="eggNOG" id="KOG2443">
    <property type="taxonomic scope" value="Eukaryota"/>
</dbReference>
<dbReference type="PaxDb" id="55529-EKX55042"/>
<organism evidence="9">
    <name type="scientific">Guillardia theta (strain CCMP2712)</name>
    <name type="common">Cryptophyte</name>
    <dbReference type="NCBI Taxonomy" id="905079"/>
    <lineage>
        <taxon>Eukaryota</taxon>
        <taxon>Cryptophyceae</taxon>
        <taxon>Pyrenomonadales</taxon>
        <taxon>Geminigeraceae</taxon>
        <taxon>Guillardia</taxon>
    </lineage>
</organism>
<evidence type="ECO:0000256" key="3">
    <source>
        <dbReference type="ARBA" id="ARBA00022692"/>
    </source>
</evidence>
<dbReference type="GO" id="GO:0098554">
    <property type="term" value="C:cytoplasmic side of endoplasmic reticulum membrane"/>
    <property type="evidence" value="ECO:0007669"/>
    <property type="project" value="TreeGrafter"/>
</dbReference>
<feature type="transmembrane region" description="Helical" evidence="7">
    <location>
        <begin position="220"/>
        <end position="238"/>
    </location>
</feature>
<keyword evidence="5 7" id="KW-1133">Transmembrane helix</keyword>
<comment type="similarity">
    <text evidence="2">Belongs to the peptidase A22B family.</text>
</comment>
<keyword evidence="4" id="KW-0378">Hydrolase</keyword>
<proteinExistence type="inferred from homology"/>
<accession>L1K375</accession>
<evidence type="ECO:0000256" key="4">
    <source>
        <dbReference type="ARBA" id="ARBA00022801"/>
    </source>
</evidence>
<feature type="transmembrane region" description="Helical" evidence="7">
    <location>
        <begin position="336"/>
        <end position="353"/>
    </location>
</feature>
<feature type="chain" id="PRO_5008772140" evidence="8">
    <location>
        <begin position="22"/>
        <end position="379"/>
    </location>
</feature>
<evidence type="ECO:0000313" key="9">
    <source>
        <dbReference type="EMBL" id="EKX55042.1"/>
    </source>
</evidence>
<feature type="transmembrane region" description="Helical" evidence="7">
    <location>
        <begin position="106"/>
        <end position="124"/>
    </location>
</feature>
<reference evidence="11" key="2">
    <citation type="submission" date="2012-11" db="EMBL/GenBank/DDBJ databases">
        <authorList>
            <person name="Kuo A."/>
            <person name="Curtis B.A."/>
            <person name="Tanifuji G."/>
            <person name="Burki F."/>
            <person name="Gruber A."/>
            <person name="Irimia M."/>
            <person name="Maruyama S."/>
            <person name="Arias M.C."/>
            <person name="Ball S.G."/>
            <person name="Gile G.H."/>
            <person name="Hirakawa Y."/>
            <person name="Hopkins J.F."/>
            <person name="Rensing S.A."/>
            <person name="Schmutz J."/>
            <person name="Symeonidi A."/>
            <person name="Elias M."/>
            <person name="Eveleigh R.J."/>
            <person name="Herman E.K."/>
            <person name="Klute M.J."/>
            <person name="Nakayama T."/>
            <person name="Obornik M."/>
            <person name="Reyes-Prieto A."/>
            <person name="Armbrust E.V."/>
            <person name="Aves S.J."/>
            <person name="Beiko R.G."/>
            <person name="Coutinho P."/>
            <person name="Dacks J.B."/>
            <person name="Durnford D.G."/>
            <person name="Fast N.M."/>
            <person name="Green B.R."/>
            <person name="Grisdale C."/>
            <person name="Hempe F."/>
            <person name="Henrissat B."/>
            <person name="Hoppner M.P."/>
            <person name="Ishida K.-I."/>
            <person name="Kim E."/>
            <person name="Koreny L."/>
            <person name="Kroth P.G."/>
            <person name="Liu Y."/>
            <person name="Malik S.-B."/>
            <person name="Maier U.G."/>
            <person name="McRose D."/>
            <person name="Mock T."/>
            <person name="Neilson J.A."/>
            <person name="Onodera N.T."/>
            <person name="Poole A.M."/>
            <person name="Pritham E.J."/>
            <person name="Richards T.A."/>
            <person name="Rocap G."/>
            <person name="Roy S.W."/>
            <person name="Sarai C."/>
            <person name="Schaack S."/>
            <person name="Shirato S."/>
            <person name="Slamovits C.H."/>
            <person name="Spencer D.F."/>
            <person name="Suzuki S."/>
            <person name="Worden A.Z."/>
            <person name="Zauner S."/>
            <person name="Barry K."/>
            <person name="Bell C."/>
            <person name="Bharti A.K."/>
            <person name="Crow J.A."/>
            <person name="Grimwood J."/>
            <person name="Kramer R."/>
            <person name="Lindquist E."/>
            <person name="Lucas S."/>
            <person name="Salamov A."/>
            <person name="McFadden G.I."/>
            <person name="Lane C.E."/>
            <person name="Keeling P.J."/>
            <person name="Gray M.W."/>
            <person name="Grigoriev I.V."/>
            <person name="Archibald J.M."/>
        </authorList>
    </citation>
    <scope>NUCLEOTIDE SEQUENCE</scope>
    <source>
        <strain evidence="11">CCMP2712</strain>
    </source>
</reference>
<keyword evidence="3 7" id="KW-0812">Transmembrane</keyword>
<gene>
    <name evidence="9" type="ORF">GUITHDRAFT_149937</name>
</gene>
<dbReference type="EMBL" id="JH992966">
    <property type="protein sequence ID" value="EKX55042.1"/>
    <property type="molecule type" value="Genomic_DNA"/>
</dbReference>
<feature type="transmembrane region" description="Helical" evidence="7">
    <location>
        <begin position="57"/>
        <end position="75"/>
    </location>
</feature>
<dbReference type="HOGENOM" id="CLU_730482_0_0_1"/>
<reference evidence="9 11" key="1">
    <citation type="journal article" date="2012" name="Nature">
        <title>Algal genomes reveal evolutionary mosaicism and the fate of nucleomorphs.</title>
        <authorList>
            <consortium name="DOE Joint Genome Institute"/>
            <person name="Curtis B.A."/>
            <person name="Tanifuji G."/>
            <person name="Burki F."/>
            <person name="Gruber A."/>
            <person name="Irimia M."/>
            <person name="Maruyama S."/>
            <person name="Arias M.C."/>
            <person name="Ball S.G."/>
            <person name="Gile G.H."/>
            <person name="Hirakawa Y."/>
            <person name="Hopkins J.F."/>
            <person name="Kuo A."/>
            <person name="Rensing S.A."/>
            <person name="Schmutz J."/>
            <person name="Symeonidi A."/>
            <person name="Elias M."/>
            <person name="Eveleigh R.J."/>
            <person name="Herman E.K."/>
            <person name="Klute M.J."/>
            <person name="Nakayama T."/>
            <person name="Obornik M."/>
            <person name="Reyes-Prieto A."/>
            <person name="Armbrust E.V."/>
            <person name="Aves S.J."/>
            <person name="Beiko R.G."/>
            <person name="Coutinho P."/>
            <person name="Dacks J.B."/>
            <person name="Durnford D.G."/>
            <person name="Fast N.M."/>
            <person name="Green B.R."/>
            <person name="Grisdale C.J."/>
            <person name="Hempel F."/>
            <person name="Henrissat B."/>
            <person name="Hoppner M.P."/>
            <person name="Ishida K."/>
            <person name="Kim E."/>
            <person name="Koreny L."/>
            <person name="Kroth P.G."/>
            <person name="Liu Y."/>
            <person name="Malik S.B."/>
            <person name="Maier U.G."/>
            <person name="McRose D."/>
            <person name="Mock T."/>
            <person name="Neilson J.A."/>
            <person name="Onodera N.T."/>
            <person name="Poole A.M."/>
            <person name="Pritham E.J."/>
            <person name="Richards T.A."/>
            <person name="Rocap G."/>
            <person name="Roy S.W."/>
            <person name="Sarai C."/>
            <person name="Schaack S."/>
            <person name="Shirato S."/>
            <person name="Slamovits C.H."/>
            <person name="Spencer D.F."/>
            <person name="Suzuki S."/>
            <person name="Worden A.Z."/>
            <person name="Zauner S."/>
            <person name="Barry K."/>
            <person name="Bell C."/>
            <person name="Bharti A.K."/>
            <person name="Crow J.A."/>
            <person name="Grimwood J."/>
            <person name="Kramer R."/>
            <person name="Lindquist E."/>
            <person name="Lucas S."/>
            <person name="Salamov A."/>
            <person name="McFadden G.I."/>
            <person name="Lane C.E."/>
            <person name="Keeling P.J."/>
            <person name="Gray M.W."/>
            <person name="Grigoriev I.V."/>
            <person name="Archibald J.M."/>
        </authorList>
    </citation>
    <scope>NUCLEOTIDE SEQUENCE</scope>
    <source>
        <strain evidence="9 11">CCMP2712</strain>
    </source>
</reference>
<keyword evidence="8" id="KW-0732">Signal</keyword>
<feature type="transmembrane region" description="Helical" evidence="7">
    <location>
        <begin position="130"/>
        <end position="151"/>
    </location>
</feature>
<keyword evidence="6 7" id="KW-0472">Membrane</keyword>
<evidence type="ECO:0000313" key="11">
    <source>
        <dbReference type="Proteomes" id="UP000011087"/>
    </source>
</evidence>
<sequence>MNSKKVLALALILCFIAAAAAQSRVSGVNHPRPAKLHRGNAPVRTASKNSHLDPSNFLVVIIAALILYYGASRALRPPFMDMSPTSQEAMAYEEAAEAGEMQLHTTFMFVIVASCSLVMIFYFMSAMSVLVTILFCFISSLALGALVYPYVDRYTDHRFSREVDVPYLGPMPILFFILAPVCIVAVLTWFFTKSWLLNNILAFSLIIFFLTSVRLSSLKVASSLLILAFFYDIFWVFISSSIFGKNVMVTVATGLNVPIKILVPLMMASGRHMQFTLIGLGDIVLPGLLVCFALRLDDAKGIDKKMGYFAVVMIGYCIGLTICEFVVGTFHWAQPAMIYLVPGTLIPFVWMAHSRGEIEDVWEGLKSHHRLGDSELPYP</sequence>
<dbReference type="InterPro" id="IPR007369">
    <property type="entry name" value="Peptidase_A22B_SPP"/>
</dbReference>
<dbReference type="KEGG" id="gtt:GUITHDRAFT_149937"/>
<dbReference type="EnsemblProtists" id="EKX55042">
    <property type="protein sequence ID" value="EKX55042"/>
    <property type="gene ID" value="GUITHDRAFT_149937"/>
</dbReference>
<dbReference type="OMA" id="VDYQWAY"/>
<name>L1K375_GUITC</name>
<evidence type="ECO:0000313" key="10">
    <source>
        <dbReference type="EnsemblProtists" id="EKX55042"/>
    </source>
</evidence>
<dbReference type="GO" id="GO:0030660">
    <property type="term" value="C:Golgi-associated vesicle membrane"/>
    <property type="evidence" value="ECO:0007669"/>
    <property type="project" value="TreeGrafter"/>
</dbReference>
<dbReference type="PANTHER" id="PTHR12174:SF22">
    <property type="entry name" value="SIGNAL PEPTIDE PEPTIDASE-LIKE 3"/>
    <property type="match status" value="1"/>
</dbReference>
<reference evidence="10" key="3">
    <citation type="submission" date="2015-06" db="UniProtKB">
        <authorList>
            <consortium name="EnsemblProtists"/>
        </authorList>
    </citation>
    <scope>IDENTIFICATION</scope>
</reference>
<dbReference type="GeneID" id="17311540"/>
<keyword evidence="11" id="KW-1185">Reference proteome</keyword>
<feature type="transmembrane region" description="Helical" evidence="7">
    <location>
        <begin position="308"/>
        <end position="330"/>
    </location>
</feature>
<evidence type="ECO:0000256" key="8">
    <source>
        <dbReference type="SAM" id="SignalP"/>
    </source>
</evidence>
<dbReference type="OrthoDB" id="29661at2759"/>
<protein>
    <submittedName>
        <fullName evidence="9 10">Uncharacterized protein</fullName>
    </submittedName>
</protein>
<feature type="transmembrane region" description="Helical" evidence="7">
    <location>
        <begin position="172"/>
        <end position="190"/>
    </location>
</feature>
<dbReference type="RefSeq" id="XP_005842022.1">
    <property type="nucleotide sequence ID" value="XM_005841965.1"/>
</dbReference>
<feature type="signal peptide" evidence="8">
    <location>
        <begin position="1"/>
        <end position="21"/>
    </location>
</feature>
<comment type="subcellular location">
    <subcellularLocation>
        <location evidence="1">Endomembrane system</location>
        <topology evidence="1">Multi-pass membrane protein</topology>
    </subcellularLocation>
</comment>
<feature type="transmembrane region" description="Helical" evidence="7">
    <location>
        <begin position="196"/>
        <end position="213"/>
    </location>
</feature>
<dbReference type="InterPro" id="IPR006639">
    <property type="entry name" value="Preselin/SPP"/>
</dbReference>
<feature type="transmembrane region" description="Helical" evidence="7">
    <location>
        <begin position="275"/>
        <end position="296"/>
    </location>
</feature>
<dbReference type="AlphaFoldDB" id="L1K375"/>